<keyword evidence="2" id="KW-0812">Transmembrane</keyword>
<dbReference type="AlphaFoldDB" id="I4LZ63"/>
<accession>I4LZ63</accession>
<keyword evidence="2" id="KW-0472">Membrane</keyword>
<dbReference type="PATRIC" id="fig|698956.3.peg.35"/>
<dbReference type="RefSeq" id="WP_004123309.1">
    <property type="nucleotide sequence ID" value="NZ_ADER01000001.1"/>
</dbReference>
<evidence type="ECO:0000313" key="3">
    <source>
        <dbReference type="EMBL" id="EIK82253.1"/>
    </source>
</evidence>
<comment type="caution">
    <text evidence="3">The sequence shown here is derived from an EMBL/GenBank/DDBJ whole genome shotgun (WGS) entry which is preliminary data.</text>
</comment>
<protein>
    <submittedName>
        <fullName evidence="3">Uncharacterized protein</fullName>
    </submittedName>
</protein>
<sequence length="113" mass="12583">MTWEYADLSKAAKNAGGPEKFVDQLINAGKNAGHKEMLPLTFAALGVGILGYACIQKLIQCLNKKSTSPEELESVKKEIIDRINEYDSTHSEQTIVNDEKNDNENKENKEKLS</sequence>
<proteinExistence type="predicted"/>
<dbReference type="Proteomes" id="UP000004884">
    <property type="component" value="Unassembled WGS sequence"/>
</dbReference>
<evidence type="ECO:0000256" key="2">
    <source>
        <dbReference type="SAM" id="Phobius"/>
    </source>
</evidence>
<keyword evidence="2" id="KW-1133">Transmembrane helix</keyword>
<dbReference type="EMBL" id="ADER01000001">
    <property type="protein sequence ID" value="EIK82253.1"/>
    <property type="molecule type" value="Genomic_DNA"/>
</dbReference>
<organism evidence="3 4">
    <name type="scientific">Gardnerella vaginalis 1400E</name>
    <dbReference type="NCBI Taxonomy" id="698956"/>
    <lineage>
        <taxon>Bacteria</taxon>
        <taxon>Bacillati</taxon>
        <taxon>Actinomycetota</taxon>
        <taxon>Actinomycetes</taxon>
        <taxon>Bifidobacteriales</taxon>
        <taxon>Bifidobacteriaceae</taxon>
        <taxon>Gardnerella</taxon>
    </lineage>
</organism>
<feature type="region of interest" description="Disordered" evidence="1">
    <location>
        <begin position="88"/>
        <end position="113"/>
    </location>
</feature>
<name>I4LZ63_GARVA</name>
<reference evidence="3 4" key="1">
    <citation type="journal article" date="2012" name="J. Bacteriol.">
        <title>Comparative Genomic Analyses of 17 Clinical Isolates of Gardnerella vaginalis Provide Evidence of Multiple Genetically Isolated Clades Consistent with Subspeciation into Genovars.</title>
        <authorList>
            <person name="Ahmed A."/>
            <person name="Earl J."/>
            <person name="Retchless A."/>
            <person name="Hillier S."/>
            <person name="Rabe L."/>
            <person name="Cherpes T."/>
            <person name="Powell E."/>
            <person name="Janto B."/>
            <person name="Eutsey R."/>
            <person name="Hiller N.L."/>
            <person name="Boissy R."/>
            <person name="Dahlgreen M."/>
            <person name="Hall B."/>
            <person name="Costerton J."/>
            <person name="Post J.C."/>
            <person name="Hu F."/>
            <person name="Ehrlich G."/>
        </authorList>
    </citation>
    <scope>NUCLEOTIDE SEQUENCE [LARGE SCALE GENOMIC DNA]</scope>
    <source>
        <strain evidence="3 4">1400E</strain>
    </source>
</reference>
<feature type="compositionally biased region" description="Basic and acidic residues" evidence="1">
    <location>
        <begin position="97"/>
        <end position="113"/>
    </location>
</feature>
<evidence type="ECO:0000313" key="4">
    <source>
        <dbReference type="Proteomes" id="UP000004884"/>
    </source>
</evidence>
<feature type="transmembrane region" description="Helical" evidence="2">
    <location>
        <begin position="37"/>
        <end position="55"/>
    </location>
</feature>
<gene>
    <name evidence="3" type="ORF">CGSMWGv1400E_00175</name>
</gene>
<evidence type="ECO:0000256" key="1">
    <source>
        <dbReference type="SAM" id="MobiDB-lite"/>
    </source>
</evidence>